<accession>A0A938XSI0</accession>
<dbReference type="Proteomes" id="UP000717624">
    <property type="component" value="Unassembled WGS sequence"/>
</dbReference>
<proteinExistence type="predicted"/>
<evidence type="ECO:0000256" key="1">
    <source>
        <dbReference type="SAM" id="SignalP"/>
    </source>
</evidence>
<reference evidence="2" key="1">
    <citation type="submission" date="2021-01" db="EMBL/GenBank/DDBJ databases">
        <title>Genomic Encyclopedia of Type Strains, Phase IV (KMG-IV): sequencing the most valuable type-strain genomes for metagenomic binning, comparative biology and taxonomic classification.</title>
        <authorList>
            <person name="Goeker M."/>
        </authorList>
    </citation>
    <scope>NUCLEOTIDE SEQUENCE</scope>
    <source>
        <strain evidence="2">DSM 25523</strain>
    </source>
</reference>
<protein>
    <recommendedName>
        <fullName evidence="4">Lipoprotein</fullName>
    </recommendedName>
</protein>
<feature type="signal peptide" evidence="1">
    <location>
        <begin position="1"/>
        <end position="25"/>
    </location>
</feature>
<keyword evidence="3" id="KW-1185">Reference proteome</keyword>
<dbReference type="RefSeq" id="WP_204517312.1">
    <property type="nucleotide sequence ID" value="NZ_BAABIN010000038.1"/>
</dbReference>
<comment type="caution">
    <text evidence="2">The sequence shown here is derived from an EMBL/GenBank/DDBJ whole genome shotgun (WGS) entry which is preliminary data.</text>
</comment>
<dbReference type="PROSITE" id="PS51257">
    <property type="entry name" value="PROKAR_LIPOPROTEIN"/>
    <property type="match status" value="1"/>
</dbReference>
<evidence type="ECO:0008006" key="4">
    <source>
        <dbReference type="Google" id="ProtNLM"/>
    </source>
</evidence>
<dbReference type="AlphaFoldDB" id="A0A938XSI0"/>
<dbReference type="EMBL" id="JAFBEB010000003">
    <property type="protein sequence ID" value="MBM7589583.1"/>
    <property type="molecule type" value="Genomic_DNA"/>
</dbReference>
<keyword evidence="1" id="KW-0732">Signal</keyword>
<organism evidence="2 3">
    <name type="scientific">Brevibacillus fulvus</name>
    <dbReference type="NCBI Taxonomy" id="1125967"/>
    <lineage>
        <taxon>Bacteria</taxon>
        <taxon>Bacillati</taxon>
        <taxon>Bacillota</taxon>
        <taxon>Bacilli</taxon>
        <taxon>Bacillales</taxon>
        <taxon>Paenibacillaceae</taxon>
        <taxon>Brevibacillus</taxon>
    </lineage>
</organism>
<gene>
    <name evidence="2" type="ORF">JOD01_001183</name>
</gene>
<evidence type="ECO:0000313" key="3">
    <source>
        <dbReference type="Proteomes" id="UP000717624"/>
    </source>
</evidence>
<name>A0A938XSI0_9BACL</name>
<feature type="chain" id="PRO_5039522960" description="Lipoprotein" evidence="1">
    <location>
        <begin position="26"/>
        <end position="214"/>
    </location>
</feature>
<sequence length="214" mass="23789">MNKMVWITLVLTLCVSLMGCSHDNAKAVANEEVQQTDVSAGQTVEKTVGKTDEETVEKTDEKAAAADSISAEESGSMIYENSQYGFRFTLPKSWQGYTIVTDKWEGLSVGEADGDKVVETGPLLIIRHPEWTKENPRQDIPIMVFTLAQWDALQQEKFHIGAAPIGPSELGRNSGYVFALPARYNFSFPTGYEEVEDMLSQHPLQPFEVNRAKP</sequence>
<evidence type="ECO:0000313" key="2">
    <source>
        <dbReference type="EMBL" id="MBM7589583.1"/>
    </source>
</evidence>